<dbReference type="GO" id="GO:0008083">
    <property type="term" value="F:growth factor activity"/>
    <property type="evidence" value="ECO:0007669"/>
    <property type="project" value="InterPro"/>
</dbReference>
<protein>
    <recommendedName>
        <fullName evidence="5">Fibroblast growth factor</fullName>
    </recommendedName>
</protein>
<dbReference type="CDD" id="cd23305">
    <property type="entry name" value="beta-trefoil_FGF3-like"/>
    <property type="match status" value="1"/>
</dbReference>
<dbReference type="EMBL" id="JAAKFY010000018">
    <property type="protein sequence ID" value="KAF3842680.1"/>
    <property type="molecule type" value="Genomic_DNA"/>
</dbReference>
<dbReference type="SUPFAM" id="SSF50353">
    <property type="entry name" value="Cytokine"/>
    <property type="match status" value="1"/>
</dbReference>
<dbReference type="AlphaFoldDB" id="A0A7J5Y012"/>
<dbReference type="InterPro" id="IPR008996">
    <property type="entry name" value="IL1/FGF"/>
</dbReference>
<accession>A0A7J5Y012</accession>
<dbReference type="SMART" id="SM00442">
    <property type="entry name" value="FGF"/>
    <property type="match status" value="1"/>
</dbReference>
<keyword evidence="2" id="KW-0732">Signal</keyword>
<organism evidence="3 4">
    <name type="scientific">Dissostichus mawsoni</name>
    <name type="common">Antarctic cod</name>
    <dbReference type="NCBI Taxonomy" id="36200"/>
    <lineage>
        <taxon>Eukaryota</taxon>
        <taxon>Metazoa</taxon>
        <taxon>Chordata</taxon>
        <taxon>Craniata</taxon>
        <taxon>Vertebrata</taxon>
        <taxon>Euteleostomi</taxon>
        <taxon>Actinopterygii</taxon>
        <taxon>Neopterygii</taxon>
        <taxon>Teleostei</taxon>
        <taxon>Neoteleostei</taxon>
        <taxon>Acanthomorphata</taxon>
        <taxon>Eupercaria</taxon>
        <taxon>Perciformes</taxon>
        <taxon>Notothenioidei</taxon>
        <taxon>Nototheniidae</taxon>
        <taxon>Dissostichus</taxon>
    </lineage>
</organism>
<keyword evidence="4" id="KW-1185">Reference proteome</keyword>
<dbReference type="Gene3D" id="2.80.10.50">
    <property type="match status" value="1"/>
</dbReference>
<feature type="signal peptide" evidence="2">
    <location>
        <begin position="1"/>
        <end position="22"/>
    </location>
</feature>
<evidence type="ECO:0000313" key="4">
    <source>
        <dbReference type="Proteomes" id="UP000518266"/>
    </source>
</evidence>
<reference evidence="3 4" key="1">
    <citation type="submission" date="2020-03" db="EMBL/GenBank/DDBJ databases">
        <title>Dissostichus mawsoni Genome sequencing and assembly.</title>
        <authorList>
            <person name="Park H."/>
        </authorList>
    </citation>
    <scope>NUCLEOTIDE SEQUENCE [LARGE SCALE GENOMIC DNA]</scope>
    <source>
        <strain evidence="3">DM0001</strain>
        <tissue evidence="3">Muscle</tissue>
    </source>
</reference>
<feature type="chain" id="PRO_5029851289" description="Fibroblast growth factor" evidence="2">
    <location>
        <begin position="23"/>
        <end position="241"/>
    </location>
</feature>
<comment type="caution">
    <text evidence="3">The sequence shown here is derived from an EMBL/GenBank/DDBJ whole genome shotgun (WGS) entry which is preliminary data.</text>
</comment>
<evidence type="ECO:0008006" key="5">
    <source>
        <dbReference type="Google" id="ProtNLM"/>
    </source>
</evidence>
<sequence length="241" mass="27275">MNVSLLMLLPGFQLILMFGVGAKKQEVAGSPEDPSTRLRGLWRLHMRDTLLKGKGSGPHPMRGGVKQQLLYCRVGIGYHLQILPSGSVGGVHKPTEHCELTTAMCQSWLKVFAMKHGVVGVRGVKSGLYLCLSAEGCRMERYVAHRTLTHLHYNVMQNQEKFSDECLLKENLEENHYNTYSSLSHPDIYLALSHKGALRRGNSVGRHQSCTHFLPENRLIRYFCIRIYDCDVDRELCEAVH</sequence>
<name>A0A7J5Y012_DISMA</name>
<dbReference type="PANTHER" id="PTHR11486">
    <property type="entry name" value="FIBROBLAST GROWTH FACTOR"/>
    <property type="match status" value="1"/>
</dbReference>
<proteinExistence type="inferred from homology"/>
<dbReference type="Proteomes" id="UP000518266">
    <property type="component" value="Unassembled WGS sequence"/>
</dbReference>
<gene>
    <name evidence="3" type="ORF">F7725_001529</name>
</gene>
<evidence type="ECO:0000256" key="1">
    <source>
        <dbReference type="ARBA" id="ARBA00007936"/>
    </source>
</evidence>
<dbReference type="InterPro" id="IPR002209">
    <property type="entry name" value="Fibroblast_GF_fam"/>
</dbReference>
<dbReference type="OrthoDB" id="9947297at2759"/>
<evidence type="ECO:0000256" key="2">
    <source>
        <dbReference type="SAM" id="SignalP"/>
    </source>
</evidence>
<dbReference type="Pfam" id="PF00167">
    <property type="entry name" value="FGF"/>
    <property type="match status" value="1"/>
</dbReference>
<comment type="similarity">
    <text evidence="1">Belongs to the heparin-binding growth factors family.</text>
</comment>
<evidence type="ECO:0000313" key="3">
    <source>
        <dbReference type="EMBL" id="KAF3842680.1"/>
    </source>
</evidence>